<dbReference type="AlphaFoldDB" id="A0A419X9R3"/>
<dbReference type="OrthoDB" id="1116579at2"/>
<keyword evidence="2" id="KW-1185">Reference proteome</keyword>
<sequence length="199" mass="21697">MELVKVLEEKANVRAIAKANKQITFDTDGAQIEKDVLYIRKSLAGKTGIQQLMKPQDVEKDGVRNIDSARLTGGVAFLVTGILISTANCAAKLASEDEISAQEFNVGSENPTLASFFNNELSIKVANKEKMKAILRHMTPEQAGDDKTVDMAHEVSPFIIAPNQTILPELNIFNAPCPADKDIVIEVAFVGYKITENHA</sequence>
<accession>A0A419X9R3</accession>
<dbReference type="Proteomes" id="UP000284531">
    <property type="component" value="Unassembled WGS sequence"/>
</dbReference>
<reference evidence="1 2" key="1">
    <citation type="submission" date="2018-09" db="EMBL/GenBank/DDBJ databases">
        <title>Genomic Encyclopedia of Archaeal and Bacterial Type Strains, Phase II (KMG-II): from individual species to whole genera.</title>
        <authorList>
            <person name="Goeker M."/>
        </authorList>
    </citation>
    <scope>NUCLEOTIDE SEQUENCE [LARGE SCALE GENOMIC DNA]</scope>
    <source>
        <strain evidence="1 2">DSM 21950</strain>
    </source>
</reference>
<organism evidence="1 2">
    <name type="scientific">Marinifilum flexuosum</name>
    <dbReference type="NCBI Taxonomy" id="1117708"/>
    <lineage>
        <taxon>Bacteria</taxon>
        <taxon>Pseudomonadati</taxon>
        <taxon>Bacteroidota</taxon>
        <taxon>Bacteroidia</taxon>
        <taxon>Marinilabiliales</taxon>
        <taxon>Marinifilaceae</taxon>
    </lineage>
</organism>
<name>A0A419X9R3_9BACT</name>
<protein>
    <submittedName>
        <fullName evidence="1">Uncharacterized protein</fullName>
    </submittedName>
</protein>
<dbReference type="EMBL" id="RAPQ01000008">
    <property type="protein sequence ID" value="RKE04455.1"/>
    <property type="molecule type" value="Genomic_DNA"/>
</dbReference>
<dbReference type="RefSeq" id="WP_120239230.1">
    <property type="nucleotide sequence ID" value="NZ_RAPQ01000008.1"/>
</dbReference>
<proteinExistence type="predicted"/>
<gene>
    <name evidence="1" type="ORF">BXY64_1475</name>
</gene>
<comment type="caution">
    <text evidence="1">The sequence shown here is derived from an EMBL/GenBank/DDBJ whole genome shotgun (WGS) entry which is preliminary data.</text>
</comment>
<evidence type="ECO:0000313" key="2">
    <source>
        <dbReference type="Proteomes" id="UP000284531"/>
    </source>
</evidence>
<evidence type="ECO:0000313" key="1">
    <source>
        <dbReference type="EMBL" id="RKE04455.1"/>
    </source>
</evidence>